<evidence type="ECO:0000313" key="2">
    <source>
        <dbReference type="Proteomes" id="UP000593561"/>
    </source>
</evidence>
<keyword evidence="2" id="KW-1185">Reference proteome</keyword>
<dbReference type="Proteomes" id="UP000593561">
    <property type="component" value="Unassembled WGS sequence"/>
</dbReference>
<comment type="caution">
    <text evidence="1">The sequence shown here is derived from an EMBL/GenBank/DDBJ whole genome shotgun (WGS) entry which is preliminary data.</text>
</comment>
<gene>
    <name evidence="1" type="ORF">Godav_011350</name>
</gene>
<sequence length="30" mass="3574">MFVSVEEGIRRLPVKYTISKRMVTRLSMVF</sequence>
<name>A0A7J8R9M5_GOSDV</name>
<evidence type="ECO:0000313" key="1">
    <source>
        <dbReference type="EMBL" id="MBA0610514.1"/>
    </source>
</evidence>
<dbReference type="EMBL" id="JABFAC010000004">
    <property type="protein sequence ID" value="MBA0610514.1"/>
    <property type="molecule type" value="Genomic_DNA"/>
</dbReference>
<dbReference type="AlphaFoldDB" id="A0A7J8R9M5"/>
<protein>
    <submittedName>
        <fullName evidence="1">Uncharacterized protein</fullName>
    </submittedName>
</protein>
<accession>A0A7J8R9M5</accession>
<reference evidence="1 2" key="1">
    <citation type="journal article" date="2019" name="Genome Biol. Evol.">
        <title>Insights into the evolution of the New World diploid cottons (Gossypium, subgenus Houzingenia) based on genome sequencing.</title>
        <authorList>
            <person name="Grover C.E."/>
            <person name="Arick M.A. 2nd"/>
            <person name="Thrash A."/>
            <person name="Conover J.L."/>
            <person name="Sanders W.S."/>
            <person name="Peterson D.G."/>
            <person name="Frelichowski J.E."/>
            <person name="Scheffler J.A."/>
            <person name="Scheffler B.E."/>
            <person name="Wendel J.F."/>
        </authorList>
    </citation>
    <scope>NUCLEOTIDE SEQUENCE [LARGE SCALE GENOMIC DNA]</scope>
    <source>
        <strain evidence="1">27</strain>
        <tissue evidence="1">Leaf</tissue>
    </source>
</reference>
<organism evidence="1 2">
    <name type="scientific">Gossypium davidsonii</name>
    <name type="common">Davidson's cotton</name>
    <name type="synonym">Gossypium klotzschianum subsp. davidsonii</name>
    <dbReference type="NCBI Taxonomy" id="34287"/>
    <lineage>
        <taxon>Eukaryota</taxon>
        <taxon>Viridiplantae</taxon>
        <taxon>Streptophyta</taxon>
        <taxon>Embryophyta</taxon>
        <taxon>Tracheophyta</taxon>
        <taxon>Spermatophyta</taxon>
        <taxon>Magnoliopsida</taxon>
        <taxon>eudicotyledons</taxon>
        <taxon>Gunneridae</taxon>
        <taxon>Pentapetalae</taxon>
        <taxon>rosids</taxon>
        <taxon>malvids</taxon>
        <taxon>Malvales</taxon>
        <taxon>Malvaceae</taxon>
        <taxon>Malvoideae</taxon>
        <taxon>Gossypium</taxon>
    </lineage>
</organism>
<proteinExistence type="predicted"/>